<protein>
    <recommendedName>
        <fullName evidence="1">TLDc domain-containing protein</fullName>
    </recommendedName>
</protein>
<dbReference type="AlphaFoldDB" id="A0AAP0CW87"/>
<gene>
    <name evidence="2" type="ORF">SSX86_018563</name>
</gene>
<comment type="caution">
    <text evidence="2">The sequence shown here is derived from an EMBL/GenBank/DDBJ whole genome shotgun (WGS) entry which is preliminary data.</text>
</comment>
<reference evidence="2 3" key="1">
    <citation type="submission" date="2024-04" db="EMBL/GenBank/DDBJ databases">
        <title>The reference genome of an endangered Asteraceae, Deinandra increscens subsp. villosa, native to the Central Coast of California.</title>
        <authorList>
            <person name="Guilliams M."/>
            <person name="Hasenstab-Lehman K."/>
            <person name="Meyer R."/>
            <person name="Mcevoy S."/>
        </authorList>
    </citation>
    <scope>NUCLEOTIDE SEQUENCE [LARGE SCALE GENOMIC DNA]</scope>
    <source>
        <tissue evidence="2">Leaf</tissue>
    </source>
</reference>
<keyword evidence="3" id="KW-1185">Reference proteome</keyword>
<sequence length="531" mass="58852">MGASSSTEQVSVEQREAESLATSTGALTVLQKAYSNLADPLTKTIPITTTCPLQECFKLSIDLQSCEASLKPENNFLGLLNNLGPSVLDHFFFLSEKEKERDGLDWISFLKGYTKCCGRMPTSNSLNNLLKVFGTAIVKSGATTGLQIESADAADSKINGYLLPADLLMLLWMCWAMSWSSRNQQAIKFGLPDVSNLVLSAVSSCTDGIWDVDNILGSDTQIPVGKLHAWVLKTVPNLPECLVEFTHSRLSTYASQQDILESSSSSNLGSHSIAESNNYLLTPGRAWSISLTLRSTMRDEILKTCFASSIDEVKENLIYRSSLHGKGLNRFWSNVEGYNGPILVLISATSEDHSWSVGALTHQGFENKEAFYGTSGSLYAISPAFDHLASSAGKEKNFVYSHLHTPGYEAKPKPVGMAFGGSLGNERVFMDEDFSRLTVRHHAYDKTYQSGSLFPNQGYLPTEAQVLEVEVWGLGGEKIKEAQYLFQKREQLFTEQRRKIDLKTFSNWEDSPEKMMMDMVSNPNAVRREER</sequence>
<dbReference type="PROSITE" id="PS51886">
    <property type="entry name" value="TLDC"/>
    <property type="match status" value="1"/>
</dbReference>
<name>A0AAP0CW87_9ASTR</name>
<dbReference type="PANTHER" id="PTHR23354:SF104">
    <property type="entry name" value="TLD-DOMAIN CONTAINING NUCLEOLAR PROTEIN"/>
    <property type="match status" value="1"/>
</dbReference>
<evidence type="ECO:0000313" key="2">
    <source>
        <dbReference type="EMBL" id="KAK9061382.1"/>
    </source>
</evidence>
<dbReference type="PANTHER" id="PTHR23354">
    <property type="entry name" value="NUCLEOLAR PROTEIN 7/ESTROGEN RECEPTOR COACTIVATOR-RELATED"/>
    <property type="match status" value="1"/>
</dbReference>
<proteinExistence type="predicted"/>
<evidence type="ECO:0000313" key="3">
    <source>
        <dbReference type="Proteomes" id="UP001408789"/>
    </source>
</evidence>
<evidence type="ECO:0000259" key="1">
    <source>
        <dbReference type="PROSITE" id="PS51886"/>
    </source>
</evidence>
<accession>A0AAP0CW87</accession>
<dbReference type="Pfam" id="PF07534">
    <property type="entry name" value="TLD"/>
    <property type="match status" value="1"/>
</dbReference>
<dbReference type="Proteomes" id="UP001408789">
    <property type="component" value="Unassembled WGS sequence"/>
</dbReference>
<organism evidence="2 3">
    <name type="scientific">Deinandra increscens subsp. villosa</name>
    <dbReference type="NCBI Taxonomy" id="3103831"/>
    <lineage>
        <taxon>Eukaryota</taxon>
        <taxon>Viridiplantae</taxon>
        <taxon>Streptophyta</taxon>
        <taxon>Embryophyta</taxon>
        <taxon>Tracheophyta</taxon>
        <taxon>Spermatophyta</taxon>
        <taxon>Magnoliopsida</taxon>
        <taxon>eudicotyledons</taxon>
        <taxon>Gunneridae</taxon>
        <taxon>Pentapetalae</taxon>
        <taxon>asterids</taxon>
        <taxon>campanulids</taxon>
        <taxon>Asterales</taxon>
        <taxon>Asteraceae</taxon>
        <taxon>Asteroideae</taxon>
        <taxon>Heliantheae alliance</taxon>
        <taxon>Madieae</taxon>
        <taxon>Madiinae</taxon>
        <taxon>Deinandra</taxon>
    </lineage>
</organism>
<feature type="domain" description="TLDc" evidence="1">
    <location>
        <begin position="279"/>
        <end position="475"/>
    </location>
</feature>
<dbReference type="EMBL" id="JBCNJP010000019">
    <property type="protein sequence ID" value="KAK9061382.1"/>
    <property type="molecule type" value="Genomic_DNA"/>
</dbReference>
<dbReference type="InterPro" id="IPR006571">
    <property type="entry name" value="TLDc_dom"/>
</dbReference>
<dbReference type="SMART" id="SM00584">
    <property type="entry name" value="TLDc"/>
    <property type="match status" value="1"/>
</dbReference>